<gene>
    <name evidence="2" type="ORF">EVAR_81440_1</name>
</gene>
<sequence>MKPGSEHLHPQQGAEDSQRLMRDATCLQSRRRRPLYLATQPGTTLRPTDKSIFLRRCPNAETLSRHESPDCGTKRGGLHVRNNADTTNATYRRVAELKRQA</sequence>
<organism evidence="2 3">
    <name type="scientific">Eumeta variegata</name>
    <name type="common">Bagworm moth</name>
    <name type="synonym">Eumeta japonica</name>
    <dbReference type="NCBI Taxonomy" id="151549"/>
    <lineage>
        <taxon>Eukaryota</taxon>
        <taxon>Metazoa</taxon>
        <taxon>Ecdysozoa</taxon>
        <taxon>Arthropoda</taxon>
        <taxon>Hexapoda</taxon>
        <taxon>Insecta</taxon>
        <taxon>Pterygota</taxon>
        <taxon>Neoptera</taxon>
        <taxon>Endopterygota</taxon>
        <taxon>Lepidoptera</taxon>
        <taxon>Glossata</taxon>
        <taxon>Ditrysia</taxon>
        <taxon>Tineoidea</taxon>
        <taxon>Psychidae</taxon>
        <taxon>Oiketicinae</taxon>
        <taxon>Eumeta</taxon>
    </lineage>
</organism>
<feature type="region of interest" description="Disordered" evidence="1">
    <location>
        <begin position="1"/>
        <end position="21"/>
    </location>
</feature>
<reference evidence="2 3" key="1">
    <citation type="journal article" date="2019" name="Commun. Biol.">
        <title>The bagworm genome reveals a unique fibroin gene that provides high tensile strength.</title>
        <authorList>
            <person name="Kono N."/>
            <person name="Nakamura H."/>
            <person name="Ohtoshi R."/>
            <person name="Tomita M."/>
            <person name="Numata K."/>
            <person name="Arakawa K."/>
        </authorList>
    </citation>
    <scope>NUCLEOTIDE SEQUENCE [LARGE SCALE GENOMIC DNA]</scope>
</reference>
<dbReference type="AlphaFoldDB" id="A0A4C1W0T3"/>
<evidence type="ECO:0000313" key="3">
    <source>
        <dbReference type="Proteomes" id="UP000299102"/>
    </source>
</evidence>
<dbReference type="Proteomes" id="UP000299102">
    <property type="component" value="Unassembled WGS sequence"/>
</dbReference>
<comment type="caution">
    <text evidence="2">The sequence shown here is derived from an EMBL/GenBank/DDBJ whole genome shotgun (WGS) entry which is preliminary data.</text>
</comment>
<dbReference type="EMBL" id="BGZK01000447">
    <property type="protein sequence ID" value="GBP44119.1"/>
    <property type="molecule type" value="Genomic_DNA"/>
</dbReference>
<protein>
    <submittedName>
        <fullName evidence="2">Uncharacterized protein</fullName>
    </submittedName>
</protein>
<accession>A0A4C1W0T3</accession>
<evidence type="ECO:0000256" key="1">
    <source>
        <dbReference type="SAM" id="MobiDB-lite"/>
    </source>
</evidence>
<name>A0A4C1W0T3_EUMVA</name>
<keyword evidence="3" id="KW-1185">Reference proteome</keyword>
<proteinExistence type="predicted"/>
<evidence type="ECO:0000313" key="2">
    <source>
        <dbReference type="EMBL" id="GBP44119.1"/>
    </source>
</evidence>